<dbReference type="Pfam" id="PF08448">
    <property type="entry name" value="PAS_4"/>
    <property type="match status" value="1"/>
</dbReference>
<comment type="caution">
    <text evidence="5">The sequence shown here is derived from an EMBL/GenBank/DDBJ whole genome shotgun (WGS) entry which is preliminary data.</text>
</comment>
<dbReference type="EMBL" id="JACHVY010000001">
    <property type="protein sequence ID" value="MBB2900974.1"/>
    <property type="molecule type" value="Genomic_DNA"/>
</dbReference>
<dbReference type="NCBIfam" id="TIGR00254">
    <property type="entry name" value="GGDEF"/>
    <property type="match status" value="1"/>
</dbReference>
<dbReference type="SMART" id="SM00267">
    <property type="entry name" value="GGDEF"/>
    <property type="match status" value="1"/>
</dbReference>
<dbReference type="InterPro" id="IPR013656">
    <property type="entry name" value="PAS_4"/>
</dbReference>
<keyword evidence="1" id="KW-0472">Membrane</keyword>
<dbReference type="CDD" id="cd01949">
    <property type="entry name" value="GGDEF"/>
    <property type="match status" value="1"/>
</dbReference>
<dbReference type="SMART" id="SM00086">
    <property type="entry name" value="PAC"/>
    <property type="match status" value="2"/>
</dbReference>
<keyword evidence="1" id="KW-0812">Transmembrane</keyword>
<dbReference type="InterPro" id="IPR000160">
    <property type="entry name" value="GGDEF_dom"/>
</dbReference>
<dbReference type="NCBIfam" id="TIGR00229">
    <property type="entry name" value="sensory_box"/>
    <property type="match status" value="2"/>
</dbReference>
<protein>
    <submittedName>
        <fullName evidence="5">Diguanylate cyclase (GGDEF)-like protein/PAS domain S-box-containing protein</fullName>
    </submittedName>
</protein>
<name>A0A7W4TL94_KINRA</name>
<evidence type="ECO:0000313" key="6">
    <source>
        <dbReference type="Proteomes" id="UP000533269"/>
    </source>
</evidence>
<dbReference type="Gene3D" id="3.30.70.270">
    <property type="match status" value="1"/>
</dbReference>
<accession>A0A7W4TL94</accession>
<sequence length="888" mass="92268">MGERLVPAAGEPTWLAGPWRRRCVLLVVFVLATLVGRSAQADGAHLAIFWPASAVGLLWLAGSPGRAARLSDALLLVGATVVLRLLTGMPVGEATALALSAAVQALAGAWTYRFLQPEGFRLATVAHLRSLALSSVAGAVVSAPLAGAAFALADVDAGLALLQWTLRTSVSTFVLLAVVLRTGERRPDAPGRSAPLLERVAQAVAFATVYLLVFWVFAGRAITFLVLLIAVWIALRRTTTLATAHVGVVAAVVVLATWSGGGPWQDLSPDLQAVCAEAFIGTLGFITLVLALYRDEGVDQAARAAAAHAEAARQADLLGAVFGSISDAVCVFDARGDSLLRNPAAERLLGGRGPAARADWNTRLGFFRADGTPFPPAELPVVRALAGEDVEQEDLLLVTADHPGGVLLSVSAHPLPRADGAVWSGGAVAAFHDVSEVRAAAEEVARAHDLLSSVLTAATEHAIIAVDTTGTVNVFNEGAERMLGWSAAEVLGLDGALLHDPAQLRETAAALDVDVRDVFRRAAELGPSTSRMTYVRKDGSTLPVSLTTSPMHDGEGRLVGLIGMATDVSELENSEALLRVAVDTAPVGIALVAVAGPHAGRLLRVNRALARFTARAEEELLAGGFADLVADGERPEVGELFADVLAGTVAEQTVEVRLAAADGRVLDAEVSAALVQLQGADPLLLCLVEDVTERRAVQAELHHRALHDALTGLANRTLFLDRLEHAVAASSRGPEGVGVLYVDLDGFKAVNDTAGHQAGDELLVQVARLLSGCVRPGDTVARLGGDEFAVVCAGASAEADLVVIGQRILDALAAPLRVRGHDAVVGASIGARWCPGDPATPVRVEQVVRDADEAMYEAKRAGKGRVVVHRGDGGTVVGAGASQVNTGY</sequence>
<dbReference type="Gene3D" id="3.30.450.20">
    <property type="entry name" value="PAS domain"/>
    <property type="match status" value="3"/>
</dbReference>
<evidence type="ECO:0000259" key="4">
    <source>
        <dbReference type="PROSITE" id="PS50887"/>
    </source>
</evidence>
<feature type="transmembrane region" description="Helical" evidence="1">
    <location>
        <begin position="203"/>
        <end position="234"/>
    </location>
</feature>
<dbReference type="Pfam" id="PF13426">
    <property type="entry name" value="PAS_9"/>
    <property type="match status" value="1"/>
</dbReference>
<dbReference type="CDD" id="cd00130">
    <property type="entry name" value="PAS"/>
    <property type="match status" value="2"/>
</dbReference>
<dbReference type="InterPro" id="IPR001610">
    <property type="entry name" value="PAC"/>
</dbReference>
<dbReference type="InterPro" id="IPR043128">
    <property type="entry name" value="Rev_trsase/Diguanyl_cyclase"/>
</dbReference>
<evidence type="ECO:0000256" key="1">
    <source>
        <dbReference type="SAM" id="Phobius"/>
    </source>
</evidence>
<dbReference type="SUPFAM" id="SSF55785">
    <property type="entry name" value="PYP-like sensor domain (PAS domain)"/>
    <property type="match status" value="3"/>
</dbReference>
<dbReference type="InterPro" id="IPR029787">
    <property type="entry name" value="Nucleotide_cyclase"/>
</dbReference>
<keyword evidence="1" id="KW-1133">Transmembrane helix</keyword>
<feature type="transmembrane region" description="Helical" evidence="1">
    <location>
        <begin position="19"/>
        <end position="36"/>
    </location>
</feature>
<feature type="transmembrane region" description="Helical" evidence="1">
    <location>
        <begin position="271"/>
        <end position="293"/>
    </location>
</feature>
<dbReference type="InterPro" id="IPR000700">
    <property type="entry name" value="PAS-assoc_C"/>
</dbReference>
<dbReference type="AlphaFoldDB" id="A0A7W4TL94"/>
<feature type="transmembrane region" description="Helical" evidence="1">
    <location>
        <begin position="43"/>
        <end position="61"/>
    </location>
</feature>
<gene>
    <name evidence="5" type="ORF">FHR75_001762</name>
</gene>
<feature type="domain" description="PAS" evidence="2">
    <location>
        <begin position="447"/>
        <end position="492"/>
    </location>
</feature>
<dbReference type="SMART" id="SM00091">
    <property type="entry name" value="PAS"/>
    <property type="match status" value="3"/>
</dbReference>
<dbReference type="PROSITE" id="PS50113">
    <property type="entry name" value="PAC"/>
    <property type="match status" value="2"/>
</dbReference>
<feature type="domain" description="GGDEF" evidence="4">
    <location>
        <begin position="735"/>
        <end position="871"/>
    </location>
</feature>
<dbReference type="PROSITE" id="PS50112">
    <property type="entry name" value="PAS"/>
    <property type="match status" value="2"/>
</dbReference>
<dbReference type="InterPro" id="IPR052155">
    <property type="entry name" value="Biofilm_reg_signaling"/>
</dbReference>
<dbReference type="RefSeq" id="WP_183391001.1">
    <property type="nucleotide sequence ID" value="NZ_JACHVY010000001.1"/>
</dbReference>
<dbReference type="Pfam" id="PF00990">
    <property type="entry name" value="GGDEF"/>
    <property type="match status" value="1"/>
</dbReference>
<evidence type="ECO:0000259" key="3">
    <source>
        <dbReference type="PROSITE" id="PS50113"/>
    </source>
</evidence>
<dbReference type="InterPro" id="IPR000014">
    <property type="entry name" value="PAS"/>
</dbReference>
<dbReference type="PROSITE" id="PS50887">
    <property type="entry name" value="GGDEF"/>
    <property type="match status" value="1"/>
</dbReference>
<dbReference type="InterPro" id="IPR035965">
    <property type="entry name" value="PAS-like_dom_sf"/>
</dbReference>
<proteinExistence type="predicted"/>
<feature type="domain" description="PAS" evidence="2">
    <location>
        <begin position="574"/>
        <end position="648"/>
    </location>
</feature>
<reference evidence="5 6" key="2">
    <citation type="submission" date="2020-08" db="EMBL/GenBank/DDBJ databases">
        <authorList>
            <person name="Partida-Martinez L."/>
            <person name="Huntemann M."/>
            <person name="Clum A."/>
            <person name="Wang J."/>
            <person name="Palaniappan K."/>
            <person name="Ritter S."/>
            <person name="Chen I.-M."/>
            <person name="Stamatis D."/>
            <person name="Reddy T."/>
            <person name="O'Malley R."/>
            <person name="Daum C."/>
            <person name="Shapiro N."/>
            <person name="Ivanova N."/>
            <person name="Kyrpides N."/>
            <person name="Woyke T."/>
        </authorList>
    </citation>
    <scope>NUCLEOTIDE SEQUENCE [LARGE SCALE GENOMIC DNA]</scope>
    <source>
        <strain evidence="5 6">AS2.23</strain>
    </source>
</reference>
<dbReference type="SUPFAM" id="SSF55073">
    <property type="entry name" value="Nucleotide cyclase"/>
    <property type="match status" value="1"/>
</dbReference>
<feature type="transmembrane region" description="Helical" evidence="1">
    <location>
        <begin position="164"/>
        <end position="183"/>
    </location>
</feature>
<organism evidence="5 6">
    <name type="scientific">Kineococcus radiotolerans</name>
    <dbReference type="NCBI Taxonomy" id="131568"/>
    <lineage>
        <taxon>Bacteria</taxon>
        <taxon>Bacillati</taxon>
        <taxon>Actinomycetota</taxon>
        <taxon>Actinomycetes</taxon>
        <taxon>Kineosporiales</taxon>
        <taxon>Kineosporiaceae</taxon>
        <taxon>Kineococcus</taxon>
    </lineage>
</organism>
<feature type="domain" description="PAC" evidence="3">
    <location>
        <begin position="652"/>
        <end position="703"/>
    </location>
</feature>
<evidence type="ECO:0000313" key="5">
    <source>
        <dbReference type="EMBL" id="MBB2900974.1"/>
    </source>
</evidence>
<dbReference type="PANTHER" id="PTHR44757:SF2">
    <property type="entry name" value="BIOFILM ARCHITECTURE MAINTENANCE PROTEIN MBAA"/>
    <property type="match status" value="1"/>
</dbReference>
<feature type="transmembrane region" description="Helical" evidence="1">
    <location>
        <begin position="241"/>
        <end position="259"/>
    </location>
</feature>
<dbReference type="PANTHER" id="PTHR44757">
    <property type="entry name" value="DIGUANYLATE CYCLASE DGCP"/>
    <property type="match status" value="1"/>
</dbReference>
<feature type="transmembrane region" description="Helical" evidence="1">
    <location>
        <begin position="132"/>
        <end position="152"/>
    </location>
</feature>
<evidence type="ECO:0000259" key="2">
    <source>
        <dbReference type="PROSITE" id="PS50112"/>
    </source>
</evidence>
<dbReference type="Proteomes" id="UP000533269">
    <property type="component" value="Unassembled WGS sequence"/>
</dbReference>
<reference evidence="5 6" key="1">
    <citation type="submission" date="2020-08" db="EMBL/GenBank/DDBJ databases">
        <title>The Agave Microbiome: Exploring the role of microbial communities in plant adaptations to desert environments.</title>
        <authorList>
            <person name="Partida-Martinez L.P."/>
        </authorList>
    </citation>
    <scope>NUCLEOTIDE SEQUENCE [LARGE SCALE GENOMIC DNA]</scope>
    <source>
        <strain evidence="5 6">AS2.23</strain>
    </source>
</reference>
<feature type="domain" description="PAC" evidence="3">
    <location>
        <begin position="528"/>
        <end position="580"/>
    </location>
</feature>